<organism evidence="8 9">
    <name type="scientific">Cellulomonas shaoxiangyii</name>
    <dbReference type="NCBI Taxonomy" id="2566013"/>
    <lineage>
        <taxon>Bacteria</taxon>
        <taxon>Bacillati</taxon>
        <taxon>Actinomycetota</taxon>
        <taxon>Actinomycetes</taxon>
        <taxon>Micrococcales</taxon>
        <taxon>Cellulomonadaceae</taxon>
        <taxon>Cellulomonas</taxon>
    </lineage>
</organism>
<keyword evidence="9" id="KW-1185">Reference proteome</keyword>
<accession>A0A4P7SLX4</accession>
<dbReference type="GO" id="GO:0004540">
    <property type="term" value="F:RNA nuclease activity"/>
    <property type="evidence" value="ECO:0007669"/>
    <property type="project" value="InterPro"/>
</dbReference>
<dbReference type="Pfam" id="PF01850">
    <property type="entry name" value="PIN"/>
    <property type="match status" value="1"/>
</dbReference>
<dbReference type="InterPro" id="IPR002716">
    <property type="entry name" value="PIN_dom"/>
</dbReference>
<sequence length="132" mass="14233">MPEVIYLDSSVAIHVLVGTRSAVRWWDERVSAGDRLISSVLLNLEVARFLHRERLDPRAGDFLTESLHPVAVDNALLVEAAHVPAVLKTLDCVHLASAARVGTRVVTVATHDRSMAGAATQMGFATIDPVTA</sequence>
<gene>
    <name evidence="6" type="primary">vapC</name>
    <name evidence="8" type="ORF">E5225_15530</name>
</gene>
<dbReference type="RefSeq" id="WP_135972032.1">
    <property type="nucleotide sequence ID" value="NZ_CP039291.1"/>
</dbReference>
<keyword evidence="4 6" id="KW-0378">Hydrolase</keyword>
<dbReference type="GO" id="GO:0000287">
    <property type="term" value="F:magnesium ion binding"/>
    <property type="evidence" value="ECO:0007669"/>
    <property type="project" value="UniProtKB-UniRule"/>
</dbReference>
<dbReference type="InterPro" id="IPR022907">
    <property type="entry name" value="VapC_family"/>
</dbReference>
<dbReference type="GO" id="GO:0016787">
    <property type="term" value="F:hydrolase activity"/>
    <property type="evidence" value="ECO:0007669"/>
    <property type="project" value="UniProtKB-KW"/>
</dbReference>
<evidence type="ECO:0000313" key="8">
    <source>
        <dbReference type="EMBL" id="QCB94758.1"/>
    </source>
</evidence>
<dbReference type="Gene3D" id="3.40.50.1010">
    <property type="entry name" value="5'-nuclease"/>
    <property type="match status" value="1"/>
</dbReference>
<keyword evidence="1 6" id="KW-1277">Toxin-antitoxin system</keyword>
<keyword evidence="3 6" id="KW-0479">Metal-binding</keyword>
<comment type="similarity">
    <text evidence="6">Belongs to the PINc/VapC protein family.</text>
</comment>
<evidence type="ECO:0000256" key="6">
    <source>
        <dbReference type="HAMAP-Rule" id="MF_00265"/>
    </source>
</evidence>
<evidence type="ECO:0000256" key="2">
    <source>
        <dbReference type="ARBA" id="ARBA00022722"/>
    </source>
</evidence>
<evidence type="ECO:0000313" key="9">
    <source>
        <dbReference type="Proteomes" id="UP000296469"/>
    </source>
</evidence>
<reference evidence="8 9" key="1">
    <citation type="submission" date="2019-04" db="EMBL/GenBank/DDBJ databases">
        <title>Isolation and identification of Cellulomonas shaoxiangyii sp. Nov. isolated from feces of the Tibetan antelopes (Pantholops hodgsonii) in the Qinghai-Tibet plateau of China.</title>
        <authorList>
            <person name="Tian Z."/>
        </authorList>
    </citation>
    <scope>NUCLEOTIDE SEQUENCE [LARGE SCALE GENOMIC DNA]</scope>
    <source>
        <strain evidence="8 9">Z28</strain>
    </source>
</reference>
<dbReference type="OrthoDB" id="1525146at2"/>
<dbReference type="HAMAP" id="MF_00265">
    <property type="entry name" value="VapC_Nob1"/>
    <property type="match status" value="1"/>
</dbReference>
<comment type="cofactor">
    <cofactor evidence="6">
        <name>Mg(2+)</name>
        <dbReference type="ChEBI" id="CHEBI:18420"/>
    </cofactor>
</comment>
<dbReference type="GO" id="GO:0090729">
    <property type="term" value="F:toxin activity"/>
    <property type="evidence" value="ECO:0007669"/>
    <property type="project" value="UniProtKB-KW"/>
</dbReference>
<keyword evidence="6" id="KW-0800">Toxin</keyword>
<name>A0A4P7SLX4_9CELL</name>
<dbReference type="EMBL" id="CP039291">
    <property type="protein sequence ID" value="QCB94758.1"/>
    <property type="molecule type" value="Genomic_DNA"/>
</dbReference>
<evidence type="ECO:0000256" key="5">
    <source>
        <dbReference type="ARBA" id="ARBA00022842"/>
    </source>
</evidence>
<keyword evidence="5 6" id="KW-0460">Magnesium</keyword>
<dbReference type="EC" id="3.1.-.-" evidence="6"/>
<evidence type="ECO:0000256" key="4">
    <source>
        <dbReference type="ARBA" id="ARBA00022801"/>
    </source>
</evidence>
<evidence type="ECO:0000256" key="1">
    <source>
        <dbReference type="ARBA" id="ARBA00022649"/>
    </source>
</evidence>
<protein>
    <recommendedName>
        <fullName evidence="6">Ribonuclease VapC</fullName>
        <shortName evidence="6">RNase VapC</shortName>
        <ecNumber evidence="6">3.1.-.-</ecNumber>
    </recommendedName>
    <alternativeName>
        <fullName evidence="6">Toxin VapC</fullName>
    </alternativeName>
</protein>
<dbReference type="SUPFAM" id="SSF88723">
    <property type="entry name" value="PIN domain-like"/>
    <property type="match status" value="1"/>
</dbReference>
<dbReference type="InterPro" id="IPR029060">
    <property type="entry name" value="PIN-like_dom_sf"/>
</dbReference>
<feature type="binding site" evidence="6">
    <location>
        <position position="91"/>
    </location>
    <ligand>
        <name>Mg(2+)</name>
        <dbReference type="ChEBI" id="CHEBI:18420"/>
    </ligand>
</feature>
<feature type="binding site" evidence="6">
    <location>
        <position position="8"/>
    </location>
    <ligand>
        <name>Mg(2+)</name>
        <dbReference type="ChEBI" id="CHEBI:18420"/>
    </ligand>
</feature>
<proteinExistence type="inferred from homology"/>
<feature type="domain" description="PIN" evidence="7">
    <location>
        <begin position="5"/>
        <end position="107"/>
    </location>
</feature>
<dbReference type="KEGG" id="celz:E5225_15530"/>
<evidence type="ECO:0000256" key="3">
    <source>
        <dbReference type="ARBA" id="ARBA00022723"/>
    </source>
</evidence>
<evidence type="ECO:0000259" key="7">
    <source>
        <dbReference type="Pfam" id="PF01850"/>
    </source>
</evidence>
<dbReference type="Proteomes" id="UP000296469">
    <property type="component" value="Chromosome"/>
</dbReference>
<dbReference type="AlphaFoldDB" id="A0A4P7SLX4"/>
<comment type="function">
    <text evidence="6">Toxic component of a toxin-antitoxin (TA) system. An RNase.</text>
</comment>
<keyword evidence="2 6" id="KW-0540">Nuclease</keyword>